<evidence type="ECO:0000256" key="1">
    <source>
        <dbReference type="ARBA" id="ARBA00008434"/>
    </source>
</evidence>
<evidence type="ECO:0000256" key="3">
    <source>
        <dbReference type="ARBA" id="ARBA00023274"/>
    </source>
</evidence>
<gene>
    <name evidence="4" type="ORF">NADFUDRAFT_44561</name>
</gene>
<organism evidence="4 5">
    <name type="scientific">Nadsonia fulvescens var. elongata DSM 6958</name>
    <dbReference type="NCBI Taxonomy" id="857566"/>
    <lineage>
        <taxon>Eukaryota</taxon>
        <taxon>Fungi</taxon>
        <taxon>Dikarya</taxon>
        <taxon>Ascomycota</taxon>
        <taxon>Saccharomycotina</taxon>
        <taxon>Dipodascomycetes</taxon>
        <taxon>Dipodascales</taxon>
        <taxon>Dipodascales incertae sedis</taxon>
        <taxon>Nadsonia</taxon>
    </lineage>
</organism>
<dbReference type="InterPro" id="IPR000589">
    <property type="entry name" value="Ribosomal_uS15"/>
</dbReference>
<dbReference type="PANTHER" id="PTHR23321:SF26">
    <property type="entry name" value="SMALL RIBOSOMAL SUBUNIT PROTEIN US15M"/>
    <property type="match status" value="1"/>
</dbReference>
<dbReference type="HAMAP" id="MF_01343_B">
    <property type="entry name" value="Ribosomal_uS15_B"/>
    <property type="match status" value="1"/>
</dbReference>
<protein>
    <recommendedName>
        <fullName evidence="6">S15/NS1 RNA-binding domain-containing protein</fullName>
    </recommendedName>
</protein>
<dbReference type="PROSITE" id="PS00362">
    <property type="entry name" value="RIBOSOMAL_S15"/>
    <property type="match status" value="1"/>
</dbReference>
<comment type="similarity">
    <text evidence="1">Belongs to the universal ribosomal protein uS15 family.</text>
</comment>
<dbReference type="InterPro" id="IPR009068">
    <property type="entry name" value="uS15_NS1_RNA-bd_sf"/>
</dbReference>
<dbReference type="AlphaFoldDB" id="A0A1E3PSB3"/>
<dbReference type="GO" id="GO:1990904">
    <property type="term" value="C:ribonucleoprotein complex"/>
    <property type="evidence" value="ECO:0007669"/>
    <property type="project" value="UniProtKB-KW"/>
</dbReference>
<dbReference type="Proteomes" id="UP000095009">
    <property type="component" value="Unassembled WGS sequence"/>
</dbReference>
<evidence type="ECO:0008006" key="6">
    <source>
        <dbReference type="Google" id="ProtNLM"/>
    </source>
</evidence>
<accession>A0A1E3PSB3</accession>
<keyword evidence="3" id="KW-0687">Ribonucleoprotein</keyword>
<dbReference type="STRING" id="857566.A0A1E3PSB3"/>
<dbReference type="GO" id="GO:0005737">
    <property type="term" value="C:cytoplasm"/>
    <property type="evidence" value="ECO:0007669"/>
    <property type="project" value="UniProtKB-ARBA"/>
</dbReference>
<keyword evidence="5" id="KW-1185">Reference proteome</keyword>
<evidence type="ECO:0000256" key="2">
    <source>
        <dbReference type="ARBA" id="ARBA00022980"/>
    </source>
</evidence>
<dbReference type="NCBIfam" id="TIGR00952">
    <property type="entry name" value="S15_bact"/>
    <property type="match status" value="1"/>
</dbReference>
<evidence type="ECO:0000313" key="5">
    <source>
        <dbReference type="Proteomes" id="UP000095009"/>
    </source>
</evidence>
<reference evidence="4 5" key="1">
    <citation type="journal article" date="2016" name="Proc. Natl. Acad. Sci. U.S.A.">
        <title>Comparative genomics of biotechnologically important yeasts.</title>
        <authorList>
            <person name="Riley R."/>
            <person name="Haridas S."/>
            <person name="Wolfe K.H."/>
            <person name="Lopes M.R."/>
            <person name="Hittinger C.T."/>
            <person name="Goeker M."/>
            <person name="Salamov A.A."/>
            <person name="Wisecaver J.H."/>
            <person name="Long T.M."/>
            <person name="Calvey C.H."/>
            <person name="Aerts A.L."/>
            <person name="Barry K.W."/>
            <person name="Choi C."/>
            <person name="Clum A."/>
            <person name="Coughlan A.Y."/>
            <person name="Deshpande S."/>
            <person name="Douglass A.P."/>
            <person name="Hanson S.J."/>
            <person name="Klenk H.-P."/>
            <person name="LaButti K.M."/>
            <person name="Lapidus A."/>
            <person name="Lindquist E.A."/>
            <person name="Lipzen A.M."/>
            <person name="Meier-Kolthoff J.P."/>
            <person name="Ohm R.A."/>
            <person name="Otillar R.P."/>
            <person name="Pangilinan J.L."/>
            <person name="Peng Y."/>
            <person name="Rokas A."/>
            <person name="Rosa C.A."/>
            <person name="Scheuner C."/>
            <person name="Sibirny A.A."/>
            <person name="Slot J.C."/>
            <person name="Stielow J.B."/>
            <person name="Sun H."/>
            <person name="Kurtzman C.P."/>
            <person name="Blackwell M."/>
            <person name="Grigoriev I.V."/>
            <person name="Jeffries T.W."/>
        </authorList>
    </citation>
    <scope>NUCLEOTIDE SEQUENCE [LARGE SCALE GENOMIC DNA]</scope>
    <source>
        <strain evidence="4 5">DSM 6958</strain>
    </source>
</reference>
<dbReference type="SUPFAM" id="SSF47060">
    <property type="entry name" value="S15/NS1 RNA-binding domain"/>
    <property type="match status" value="1"/>
</dbReference>
<keyword evidence="2" id="KW-0689">Ribosomal protein</keyword>
<dbReference type="Gene3D" id="1.10.287.10">
    <property type="entry name" value="S15/NS1, RNA-binding"/>
    <property type="match status" value="1"/>
</dbReference>
<dbReference type="GO" id="GO:0005840">
    <property type="term" value="C:ribosome"/>
    <property type="evidence" value="ECO:0007669"/>
    <property type="project" value="UniProtKB-KW"/>
</dbReference>
<name>A0A1E3PSB3_9ASCO</name>
<dbReference type="PANTHER" id="PTHR23321">
    <property type="entry name" value="RIBOSOMAL PROTEIN S15, BACTERIAL AND ORGANELLAR"/>
    <property type="match status" value="1"/>
</dbReference>
<dbReference type="CDD" id="cd00353">
    <property type="entry name" value="Ribosomal_S15p_S13e"/>
    <property type="match status" value="1"/>
</dbReference>
<sequence length="315" mass="36130">MFKNSLLKPFTQLVVPIVSRPTPLVSTASSNIRLFHNSTINSNQIVKQQPIKLLSRSEKRLRSILRVRGHLAKKIANTKDVEFVDPVLGKPNTSFIQRLDAYIKTPTNMSFGHEFEETQKLIYGAEQAALKRAKERNEDWMYQTIIEEGKRQKEAVKRIFDLKNANNDASKKLAVKFAKTEFERFEGDSGSSEVQAAISTVKIHFLAKHLKENKQDLSNTRKLSELVHSRRKILGYLKEKDPKRYFFTIEKLGLDDSCVTGEFTLSRNYFANVGFFGSATLPARIPRRERNKRKAIAQEEKMARRYGATHLGLDI</sequence>
<evidence type="ECO:0000313" key="4">
    <source>
        <dbReference type="EMBL" id="ODQ67832.1"/>
    </source>
</evidence>
<dbReference type="SMART" id="SM01387">
    <property type="entry name" value="Ribosomal_S15"/>
    <property type="match status" value="1"/>
</dbReference>
<dbReference type="GO" id="GO:0006412">
    <property type="term" value="P:translation"/>
    <property type="evidence" value="ECO:0007669"/>
    <property type="project" value="InterPro"/>
</dbReference>
<proteinExistence type="inferred from homology"/>
<dbReference type="InterPro" id="IPR005290">
    <property type="entry name" value="Ribosomal_uS15_bac-type"/>
</dbReference>
<dbReference type="OrthoDB" id="441444at2759"/>
<dbReference type="EMBL" id="KV454406">
    <property type="protein sequence ID" value="ODQ67832.1"/>
    <property type="molecule type" value="Genomic_DNA"/>
</dbReference>
<dbReference type="GO" id="GO:0003735">
    <property type="term" value="F:structural constituent of ribosome"/>
    <property type="evidence" value="ECO:0007669"/>
    <property type="project" value="InterPro"/>
</dbReference>
<dbReference type="Pfam" id="PF00312">
    <property type="entry name" value="Ribosomal_S15"/>
    <property type="match status" value="1"/>
</dbReference>